<gene>
    <name evidence="2" type="ORF">OIDMADRAFT_142341</name>
</gene>
<feature type="region of interest" description="Disordered" evidence="1">
    <location>
        <begin position="143"/>
        <end position="162"/>
    </location>
</feature>
<proteinExistence type="predicted"/>
<protein>
    <submittedName>
        <fullName evidence="2">Uncharacterized protein</fullName>
    </submittedName>
</protein>
<dbReference type="EMBL" id="KN832872">
    <property type="protein sequence ID" value="KIN04459.1"/>
    <property type="molecule type" value="Genomic_DNA"/>
</dbReference>
<dbReference type="Proteomes" id="UP000054321">
    <property type="component" value="Unassembled WGS sequence"/>
</dbReference>
<dbReference type="AlphaFoldDB" id="A0A0C3CZK8"/>
<accession>A0A0C3CZK8</accession>
<feature type="compositionally biased region" description="Basic and acidic residues" evidence="1">
    <location>
        <begin position="276"/>
        <end position="285"/>
    </location>
</feature>
<feature type="region of interest" description="Disordered" evidence="1">
    <location>
        <begin position="233"/>
        <end position="335"/>
    </location>
</feature>
<feature type="compositionally biased region" description="Low complexity" evidence="1">
    <location>
        <begin position="52"/>
        <end position="61"/>
    </location>
</feature>
<feature type="compositionally biased region" description="Basic residues" evidence="1">
    <location>
        <begin position="96"/>
        <end position="110"/>
    </location>
</feature>
<feature type="compositionally biased region" description="Basic and acidic residues" evidence="1">
    <location>
        <begin position="257"/>
        <end position="270"/>
    </location>
</feature>
<keyword evidence="3" id="KW-1185">Reference proteome</keyword>
<feature type="compositionally biased region" description="Polar residues" evidence="1">
    <location>
        <begin position="241"/>
        <end position="250"/>
    </location>
</feature>
<dbReference type="InParanoid" id="A0A0C3CZK8"/>
<feature type="compositionally biased region" description="Basic residues" evidence="1">
    <location>
        <begin position="67"/>
        <end position="83"/>
    </location>
</feature>
<feature type="compositionally biased region" description="Low complexity" evidence="1">
    <location>
        <begin position="316"/>
        <end position="335"/>
    </location>
</feature>
<reference evidence="3" key="2">
    <citation type="submission" date="2015-01" db="EMBL/GenBank/DDBJ databases">
        <title>Evolutionary Origins and Diversification of the Mycorrhizal Mutualists.</title>
        <authorList>
            <consortium name="DOE Joint Genome Institute"/>
            <consortium name="Mycorrhizal Genomics Consortium"/>
            <person name="Kohler A."/>
            <person name="Kuo A."/>
            <person name="Nagy L.G."/>
            <person name="Floudas D."/>
            <person name="Copeland A."/>
            <person name="Barry K.W."/>
            <person name="Cichocki N."/>
            <person name="Veneault-Fourrey C."/>
            <person name="LaButti K."/>
            <person name="Lindquist E.A."/>
            <person name="Lipzen A."/>
            <person name="Lundell T."/>
            <person name="Morin E."/>
            <person name="Murat C."/>
            <person name="Riley R."/>
            <person name="Ohm R."/>
            <person name="Sun H."/>
            <person name="Tunlid A."/>
            <person name="Henrissat B."/>
            <person name="Grigoriev I.V."/>
            <person name="Hibbett D.S."/>
            <person name="Martin F."/>
        </authorList>
    </citation>
    <scope>NUCLEOTIDE SEQUENCE [LARGE SCALE GENOMIC DNA]</scope>
    <source>
        <strain evidence="3">Zn</strain>
    </source>
</reference>
<feature type="region of interest" description="Disordered" evidence="1">
    <location>
        <begin position="1"/>
        <end position="110"/>
    </location>
</feature>
<dbReference type="HOGENOM" id="CLU_645734_0_0_1"/>
<evidence type="ECO:0000256" key="1">
    <source>
        <dbReference type="SAM" id="MobiDB-lite"/>
    </source>
</evidence>
<sequence length="425" mass="48558">MSENLPTSNEEDLKGAKDFSSVPRSEPGQTHNLRRLQPKASRSSDLPKNKSLRSSSPPSSLESRDRRKDRRNSRPRKRSRRPSRSPSWSGDDIRARSHSSSRKPKERHRGLKGGLVALGGLLAAGLPIAGELYLKHVVHEHEREKDERKEIRHEQAMEEKERKKMDLELEAMEEETGWMSRKHEIDIRRREVDLQIREMELDGLLVERKPRGRKVIESCQDRTTRADILSIEEPRRRQLPTIDSQPQSYRAPNEDLALARDVRYQQDSPRDLVYPDEQRRRKYDDAYLNPRSLHTHLPPEQAFRPPRRSRRERSSSPDSQTQRRSASPPPARLRAFPTTTALVAGGLTAYRLRDDDGPWLGKKAARIAMSAGTAALTSLTLKRDETPPEEDEGLVAQILDSRPFAVAGPVIAGIGAERIIWGRNK</sequence>
<reference evidence="2 3" key="1">
    <citation type="submission" date="2014-04" db="EMBL/GenBank/DDBJ databases">
        <authorList>
            <consortium name="DOE Joint Genome Institute"/>
            <person name="Kuo A."/>
            <person name="Martino E."/>
            <person name="Perotto S."/>
            <person name="Kohler A."/>
            <person name="Nagy L.G."/>
            <person name="Floudas D."/>
            <person name="Copeland A."/>
            <person name="Barry K.W."/>
            <person name="Cichocki N."/>
            <person name="Veneault-Fourrey C."/>
            <person name="LaButti K."/>
            <person name="Lindquist E.A."/>
            <person name="Lipzen A."/>
            <person name="Lundell T."/>
            <person name="Morin E."/>
            <person name="Murat C."/>
            <person name="Sun H."/>
            <person name="Tunlid A."/>
            <person name="Henrissat B."/>
            <person name="Grigoriev I.V."/>
            <person name="Hibbett D.S."/>
            <person name="Martin F."/>
            <person name="Nordberg H.P."/>
            <person name="Cantor M.N."/>
            <person name="Hua S.X."/>
        </authorList>
    </citation>
    <scope>NUCLEOTIDE SEQUENCE [LARGE SCALE GENOMIC DNA]</scope>
    <source>
        <strain evidence="2 3">Zn</strain>
    </source>
</reference>
<name>A0A0C3CZK8_OIDMZ</name>
<evidence type="ECO:0000313" key="3">
    <source>
        <dbReference type="Proteomes" id="UP000054321"/>
    </source>
</evidence>
<evidence type="ECO:0000313" key="2">
    <source>
        <dbReference type="EMBL" id="KIN04459.1"/>
    </source>
</evidence>
<organism evidence="2 3">
    <name type="scientific">Oidiodendron maius (strain Zn)</name>
    <dbReference type="NCBI Taxonomy" id="913774"/>
    <lineage>
        <taxon>Eukaryota</taxon>
        <taxon>Fungi</taxon>
        <taxon>Dikarya</taxon>
        <taxon>Ascomycota</taxon>
        <taxon>Pezizomycotina</taxon>
        <taxon>Leotiomycetes</taxon>
        <taxon>Leotiomycetes incertae sedis</taxon>
        <taxon>Myxotrichaceae</taxon>
        <taxon>Oidiodendron</taxon>
    </lineage>
</organism>